<evidence type="ECO:0000313" key="11">
    <source>
        <dbReference type="Proteomes" id="UP000830835"/>
    </source>
</evidence>
<evidence type="ECO:0000256" key="6">
    <source>
        <dbReference type="ARBA" id="ARBA00023136"/>
    </source>
</evidence>
<feature type="coiled-coil region" evidence="8">
    <location>
        <begin position="336"/>
        <end position="366"/>
    </location>
</feature>
<comment type="similarity">
    <text evidence="2">Belongs to the outer membrane factor (OMF) (TC 1.B.17) family.</text>
</comment>
<sequence length="519" mass="55876">MVMQDVASSQLQSFRQQISPPGSQLRFTRSTPWSILLGLLWVAPALAQPDSPDPAAFVLPDSREIITPAPPPTLSIPPDTIPPDTAPTVAPVLEGSLTAEELVVPQSPLEVRIERREGLSLEEALDIAVAQNPAIQQAELAVQRAEAGIALAEAAYAPTLSSSANYQYSDAPSPGGGPSRESHTLSASVVRVEYTAFDSGLRDQNLKLAQEALRIAQLQLEQTLQTVKQSVANAYYDLQSSDASVAISQAAVESSEATLRDAQARERAGLGTRFEILQAETEVANNRQTLLAAQNTQQLNRRRLAELLNFPNPTDVVASDRIEPMGEWDLSLEETIVAAFAQRQELEIQRQQLEQAQSRVRLAEASNGPRIGLFATLDAVNDFNASRDSFDVGYSAGANFSLTWFDGGESQAQARQAQIDGQVAVSSFVGSRNEIQRGVEEAFLTLASSREQIDAAKVAIASAEESLRLARLRVQAGVGTQTEVINAETALTTARGNLSNAILAYNRALVQLRRATGTL</sequence>
<name>A0ABT0C8C0_THEVL</name>
<protein>
    <submittedName>
        <fullName evidence="10">TolC family protein</fullName>
    </submittedName>
</protein>
<evidence type="ECO:0000256" key="8">
    <source>
        <dbReference type="SAM" id="Coils"/>
    </source>
</evidence>
<evidence type="ECO:0000256" key="1">
    <source>
        <dbReference type="ARBA" id="ARBA00004442"/>
    </source>
</evidence>
<keyword evidence="4" id="KW-1134">Transmembrane beta strand</keyword>
<comment type="subcellular location">
    <subcellularLocation>
        <location evidence="1">Cell outer membrane</location>
    </subcellularLocation>
</comment>
<keyword evidence="7" id="KW-0998">Cell outer membrane</keyword>
<keyword evidence="6" id="KW-0472">Membrane</keyword>
<dbReference type="Proteomes" id="UP000830835">
    <property type="component" value="Unassembled WGS sequence"/>
</dbReference>
<feature type="region of interest" description="Disordered" evidence="9">
    <location>
        <begin position="1"/>
        <end position="23"/>
    </location>
</feature>
<evidence type="ECO:0000313" key="10">
    <source>
        <dbReference type="EMBL" id="MCJ2541999.1"/>
    </source>
</evidence>
<evidence type="ECO:0000256" key="3">
    <source>
        <dbReference type="ARBA" id="ARBA00022448"/>
    </source>
</evidence>
<dbReference type="InterPro" id="IPR003423">
    <property type="entry name" value="OMP_efflux"/>
</dbReference>
<keyword evidence="3" id="KW-0813">Transport</keyword>
<dbReference type="InterPro" id="IPR051906">
    <property type="entry name" value="TolC-like"/>
</dbReference>
<reference evidence="10" key="1">
    <citation type="submission" date="2021-02" db="EMBL/GenBank/DDBJ databases">
        <title>The CRISPR/cas machinery reduction and long-range gene transfer in the hot spring cyanobacterium Synechococcus.</title>
        <authorList>
            <person name="Dvorak P."/>
            <person name="Jahodarova E."/>
            <person name="Hasler P."/>
            <person name="Poulickova A."/>
        </authorList>
    </citation>
    <scope>NUCLEOTIDE SEQUENCE</scope>
    <source>
        <strain evidence="10">Rupite</strain>
    </source>
</reference>
<evidence type="ECO:0000256" key="2">
    <source>
        <dbReference type="ARBA" id="ARBA00007613"/>
    </source>
</evidence>
<keyword evidence="8" id="KW-0175">Coiled coil</keyword>
<dbReference type="RefSeq" id="WP_244349209.1">
    <property type="nucleotide sequence ID" value="NZ_JAFIRA010000005.1"/>
</dbReference>
<gene>
    <name evidence="10" type="ORF">JX360_03600</name>
</gene>
<dbReference type="PANTHER" id="PTHR30026:SF21">
    <property type="entry name" value="SLR1270 PROTEIN"/>
    <property type="match status" value="1"/>
</dbReference>
<dbReference type="PANTHER" id="PTHR30026">
    <property type="entry name" value="OUTER MEMBRANE PROTEIN TOLC"/>
    <property type="match status" value="1"/>
</dbReference>
<evidence type="ECO:0000256" key="9">
    <source>
        <dbReference type="SAM" id="MobiDB-lite"/>
    </source>
</evidence>
<evidence type="ECO:0000256" key="5">
    <source>
        <dbReference type="ARBA" id="ARBA00022692"/>
    </source>
</evidence>
<dbReference type="SUPFAM" id="SSF56954">
    <property type="entry name" value="Outer membrane efflux proteins (OEP)"/>
    <property type="match status" value="1"/>
</dbReference>
<keyword evidence="11" id="KW-1185">Reference proteome</keyword>
<dbReference type="Pfam" id="PF02321">
    <property type="entry name" value="OEP"/>
    <property type="match status" value="2"/>
</dbReference>
<dbReference type="EMBL" id="JAFIRA010000005">
    <property type="protein sequence ID" value="MCJ2541999.1"/>
    <property type="molecule type" value="Genomic_DNA"/>
</dbReference>
<evidence type="ECO:0000256" key="4">
    <source>
        <dbReference type="ARBA" id="ARBA00022452"/>
    </source>
</evidence>
<dbReference type="Gene3D" id="1.20.1600.10">
    <property type="entry name" value="Outer membrane efflux proteins (OEP)"/>
    <property type="match status" value="1"/>
</dbReference>
<dbReference type="PIRSF" id="PIRSF001892">
    <property type="entry name" value="CyaE"/>
    <property type="match status" value="1"/>
</dbReference>
<comment type="caution">
    <text evidence="10">The sequence shown here is derived from an EMBL/GenBank/DDBJ whole genome shotgun (WGS) entry which is preliminary data.</text>
</comment>
<organism evidence="10 11">
    <name type="scientific">Thermostichus vulcanus str. 'Rupite'</name>
    <dbReference type="NCBI Taxonomy" id="2813851"/>
    <lineage>
        <taxon>Bacteria</taxon>
        <taxon>Bacillati</taxon>
        <taxon>Cyanobacteriota</taxon>
        <taxon>Cyanophyceae</taxon>
        <taxon>Thermostichales</taxon>
        <taxon>Thermostichaceae</taxon>
        <taxon>Thermostichus</taxon>
    </lineage>
</organism>
<evidence type="ECO:0000256" key="7">
    <source>
        <dbReference type="ARBA" id="ARBA00023237"/>
    </source>
</evidence>
<keyword evidence="5" id="KW-0812">Transmembrane</keyword>
<proteinExistence type="inferred from homology"/>
<accession>A0ABT0C8C0</accession>
<dbReference type="InterPro" id="IPR028351">
    <property type="entry name" value="CyaE"/>
</dbReference>